<name>X1B701_9ZZZZ</name>
<sequence>RQTRNNYNIYGKLYDVNGNQVGGEKTICSAANSQCEPWVAFDSVNEQYMIVWEEGETPDDGPFDIWVGLFNSDLNCIGPASGSQPMKLTNSNANHHIHQ</sequence>
<organism evidence="1">
    <name type="scientific">marine sediment metagenome</name>
    <dbReference type="NCBI Taxonomy" id="412755"/>
    <lineage>
        <taxon>unclassified sequences</taxon>
        <taxon>metagenomes</taxon>
        <taxon>ecological metagenomes</taxon>
    </lineage>
</organism>
<proteinExistence type="predicted"/>
<accession>X1B701</accession>
<comment type="caution">
    <text evidence="1">The sequence shown here is derived from an EMBL/GenBank/DDBJ whole genome shotgun (WGS) entry which is preliminary data.</text>
</comment>
<dbReference type="EMBL" id="BART01023328">
    <property type="protein sequence ID" value="GAG91524.1"/>
    <property type="molecule type" value="Genomic_DNA"/>
</dbReference>
<evidence type="ECO:0000313" key="1">
    <source>
        <dbReference type="EMBL" id="GAG91524.1"/>
    </source>
</evidence>
<gene>
    <name evidence="1" type="ORF">S01H4_42479</name>
</gene>
<reference evidence="1" key="1">
    <citation type="journal article" date="2014" name="Front. Microbiol.">
        <title>High frequency of phylogenetically diverse reductive dehalogenase-homologous genes in deep subseafloor sedimentary metagenomes.</title>
        <authorList>
            <person name="Kawai M."/>
            <person name="Futagami T."/>
            <person name="Toyoda A."/>
            <person name="Takaki Y."/>
            <person name="Nishi S."/>
            <person name="Hori S."/>
            <person name="Arai W."/>
            <person name="Tsubouchi T."/>
            <person name="Morono Y."/>
            <person name="Uchiyama I."/>
            <person name="Ito T."/>
            <person name="Fujiyama A."/>
            <person name="Inagaki F."/>
            <person name="Takami H."/>
        </authorList>
    </citation>
    <scope>NUCLEOTIDE SEQUENCE</scope>
    <source>
        <strain evidence="1">Expedition CK06-06</strain>
    </source>
</reference>
<feature type="non-terminal residue" evidence="1">
    <location>
        <position position="1"/>
    </location>
</feature>
<protein>
    <submittedName>
        <fullName evidence="1">Uncharacterized protein</fullName>
    </submittedName>
</protein>
<dbReference type="AlphaFoldDB" id="X1B701"/>